<dbReference type="Proteomes" id="UP000005270">
    <property type="component" value="Chromosome"/>
</dbReference>
<gene>
    <name evidence="2" type="ordered locus">TCELL_1111</name>
</gene>
<keyword evidence="1" id="KW-0472">Membrane</keyword>
<dbReference type="KEGG" id="thg:TCELL_1111"/>
<dbReference type="InterPro" id="IPR017850">
    <property type="entry name" value="Alkaline_phosphatase_core_sf"/>
</dbReference>
<proteinExistence type="predicted"/>
<organism evidence="2 3">
    <name type="scientific">Thermogladius calderae (strain DSM 22663 / VKM B-2946 / 1633)</name>
    <dbReference type="NCBI Taxonomy" id="1184251"/>
    <lineage>
        <taxon>Archaea</taxon>
        <taxon>Thermoproteota</taxon>
        <taxon>Thermoprotei</taxon>
        <taxon>Desulfurococcales</taxon>
        <taxon>Desulfurococcaceae</taxon>
        <taxon>Thermogladius</taxon>
    </lineage>
</organism>
<accession>I3TFJ6</accession>
<dbReference type="Pfam" id="PF01663">
    <property type="entry name" value="Phosphodiest"/>
    <property type="match status" value="1"/>
</dbReference>
<dbReference type="InterPro" id="IPR002591">
    <property type="entry name" value="Phosphodiest/P_Trfase"/>
</dbReference>
<dbReference type="RefSeq" id="WP_014737784.1">
    <property type="nucleotide sequence ID" value="NC_017954.1"/>
</dbReference>
<dbReference type="OrthoDB" id="33550at2157"/>
<sequence length="566" mass="62528">MRGSMVFNPYDSSMGPPSNSALYTTNRSVPAAYYVNVAEASGWTGSLPGLTVYKAWEASFTFGDETWYFYIVDTTGSGTPDRVAIVPRSKDLSNALAVLREGEWSKPLNTTLVYKGNTYVIAPLFKALNLSLTNFRVYRSLTRPFETATRWFSNRDVAWRVWNEVVTKTGMITDGDYFGLANGWYDEDTYMETVYFANRFFMEFTRWLIKNTDWNLLMTYTPIVDNVYHQFLGLTDPSMPYYDPKTAPKYVNYVKQAVKWADEFVQMILTEVDLSNTAVIVVSDHGQWPVAKLVYVNNILENAGLLKRSGGVVLLNETVAWYNGYNQVFINLKGREAGGIVDPSDYDSVVAKVMDALASVRDPVTQEPVFSVVMKKSEAAAFGLWGDRVGDVVISTKPGYAPLGGFSPTGSPFVDVVPLKTITANHQDLPYYPELYAVFAAVGAGVGHGVLGLVQSTSVAPTVAMLLGIQPPLNSTGTPLPITGPIYTIMVETKTETVTSYVTSTVTSWQTLTQTSTITQTSTTTWTSVSLVTVMEKYTDPLYVGSLMAIAVIGYVVVLLARRKIK</sequence>
<dbReference type="AlphaFoldDB" id="I3TFJ6"/>
<reference evidence="2 3" key="1">
    <citation type="journal article" date="2012" name="J. Bacteriol.">
        <title>Complete genome sequence of the hyperthermophilic cellulolytic Crenarchaeon 'Thermogladius cellulolyticus' 1633.</title>
        <authorList>
            <person name="Mardanov A.V."/>
            <person name="Kochetkova T.V."/>
            <person name="Beletsky A.V."/>
            <person name="Bonch-Osmolovskaya E.A."/>
            <person name="Ravin N.V."/>
            <person name="Skryabin K.G."/>
        </authorList>
    </citation>
    <scope>NUCLEOTIDE SEQUENCE [LARGE SCALE GENOMIC DNA]</scope>
    <source>
        <strain evidence="3">DSM 22663 / VKM B-2946 / 1633</strain>
    </source>
</reference>
<dbReference type="HOGENOM" id="CLU_022006_0_0_2"/>
<feature type="transmembrane region" description="Helical" evidence="1">
    <location>
        <begin position="542"/>
        <end position="561"/>
    </location>
</feature>
<dbReference type="GeneID" id="13013430"/>
<dbReference type="GO" id="GO:0016787">
    <property type="term" value="F:hydrolase activity"/>
    <property type="evidence" value="ECO:0007669"/>
    <property type="project" value="UniProtKB-ARBA"/>
</dbReference>
<keyword evidence="3" id="KW-1185">Reference proteome</keyword>
<dbReference type="PANTHER" id="PTHR10151">
    <property type="entry name" value="ECTONUCLEOTIDE PYROPHOSPHATASE/PHOSPHODIESTERASE"/>
    <property type="match status" value="1"/>
</dbReference>
<dbReference type="EMBL" id="CP003531">
    <property type="protein sequence ID" value="AFK51534.1"/>
    <property type="molecule type" value="Genomic_DNA"/>
</dbReference>
<dbReference type="SUPFAM" id="SSF53649">
    <property type="entry name" value="Alkaline phosphatase-like"/>
    <property type="match status" value="1"/>
</dbReference>
<dbReference type="eggNOG" id="arCOG01377">
    <property type="taxonomic scope" value="Archaea"/>
</dbReference>
<evidence type="ECO:0000256" key="1">
    <source>
        <dbReference type="SAM" id="Phobius"/>
    </source>
</evidence>
<dbReference type="PANTHER" id="PTHR10151:SF120">
    <property type="entry name" value="BIS(5'-ADENOSYL)-TRIPHOSPHATASE"/>
    <property type="match status" value="1"/>
</dbReference>
<dbReference type="Gene3D" id="3.40.720.10">
    <property type="entry name" value="Alkaline Phosphatase, subunit A"/>
    <property type="match status" value="1"/>
</dbReference>
<name>I3TFJ6_THEC1</name>
<keyword evidence="1" id="KW-1133">Transmembrane helix</keyword>
<evidence type="ECO:0000313" key="2">
    <source>
        <dbReference type="EMBL" id="AFK51534.1"/>
    </source>
</evidence>
<evidence type="ECO:0000313" key="3">
    <source>
        <dbReference type="Proteomes" id="UP000005270"/>
    </source>
</evidence>
<keyword evidence="1" id="KW-0812">Transmembrane</keyword>
<protein>
    <submittedName>
        <fullName evidence="2">Type I phosphodiesterase/nucleotide pyrophosphatase</fullName>
    </submittedName>
</protein>
<dbReference type="InParanoid" id="I3TFJ6"/>